<keyword evidence="2" id="KW-1185">Reference proteome</keyword>
<dbReference type="Proteomes" id="UP000215335">
    <property type="component" value="Unassembled WGS sequence"/>
</dbReference>
<dbReference type="Pfam" id="PF12796">
    <property type="entry name" value="Ank_2"/>
    <property type="match status" value="1"/>
</dbReference>
<dbReference type="InterPro" id="IPR036770">
    <property type="entry name" value="Ankyrin_rpt-contain_sf"/>
</dbReference>
<dbReference type="Gene3D" id="1.25.40.20">
    <property type="entry name" value="Ankyrin repeat-containing domain"/>
    <property type="match status" value="1"/>
</dbReference>
<reference evidence="1 2" key="1">
    <citation type="journal article" date="2017" name="Curr. Biol.">
        <title>The Evolution of Venom by Co-option of Single-Copy Genes.</title>
        <authorList>
            <person name="Martinson E.O."/>
            <person name="Mrinalini"/>
            <person name="Kelkar Y.D."/>
            <person name="Chang C.H."/>
            <person name="Werren J.H."/>
        </authorList>
    </citation>
    <scope>NUCLEOTIDE SEQUENCE [LARGE SCALE GENOMIC DNA]</scope>
    <source>
        <strain evidence="1 2">Alberta</strain>
        <tissue evidence="1">Whole body</tissue>
    </source>
</reference>
<comment type="caution">
    <text evidence="1">The sequence shown here is derived from an EMBL/GenBank/DDBJ whole genome shotgun (WGS) entry which is preliminary data.</text>
</comment>
<protein>
    <submittedName>
        <fullName evidence="1">Uncharacterized protein</fullName>
    </submittedName>
</protein>
<name>A0A232FBA8_9HYME</name>
<dbReference type="EMBL" id="NNAY01000547">
    <property type="protein sequence ID" value="OXU27749.1"/>
    <property type="molecule type" value="Genomic_DNA"/>
</dbReference>
<evidence type="ECO:0000313" key="1">
    <source>
        <dbReference type="EMBL" id="OXU27749.1"/>
    </source>
</evidence>
<dbReference type="InterPro" id="IPR002110">
    <property type="entry name" value="Ankyrin_rpt"/>
</dbReference>
<proteinExistence type="predicted"/>
<gene>
    <name evidence="1" type="ORF">TSAR_008239</name>
</gene>
<organism evidence="1 2">
    <name type="scientific">Trichomalopsis sarcophagae</name>
    <dbReference type="NCBI Taxonomy" id="543379"/>
    <lineage>
        <taxon>Eukaryota</taxon>
        <taxon>Metazoa</taxon>
        <taxon>Ecdysozoa</taxon>
        <taxon>Arthropoda</taxon>
        <taxon>Hexapoda</taxon>
        <taxon>Insecta</taxon>
        <taxon>Pterygota</taxon>
        <taxon>Neoptera</taxon>
        <taxon>Endopterygota</taxon>
        <taxon>Hymenoptera</taxon>
        <taxon>Apocrita</taxon>
        <taxon>Proctotrupomorpha</taxon>
        <taxon>Chalcidoidea</taxon>
        <taxon>Pteromalidae</taxon>
        <taxon>Pteromalinae</taxon>
        <taxon>Trichomalopsis</taxon>
    </lineage>
</organism>
<dbReference type="SMART" id="SM00248">
    <property type="entry name" value="ANK"/>
    <property type="match status" value="2"/>
</dbReference>
<dbReference type="AlphaFoldDB" id="A0A232FBA8"/>
<accession>A0A232FBA8</accession>
<dbReference type="SUPFAM" id="SSF48403">
    <property type="entry name" value="Ankyrin repeat"/>
    <property type="match status" value="1"/>
</dbReference>
<evidence type="ECO:0000313" key="2">
    <source>
        <dbReference type="Proteomes" id="UP000215335"/>
    </source>
</evidence>
<sequence>MTRLLVSYGAKLGLPDMETMIYAIKSANVAIVKLLVKEAKGDLKYYSQNSGNYCLHVAVTKSQPGVLRTSKNKVINAFNLNLETPLMTACNVQNYKTMKTLLKAGATFHETFDKLIMGTRKPELAELYFEHGYDVLDSENTKLLHQAVSNNRSWLEDMVTEIYRRKFLGDSIIDLCNKVLDRSERVNYFLRVYNHQLRLMHETKFYEDILFWDVLSADQTTLTKYAEKSELVIAFFNAKCHRSLPNYCARTRLRFIELMSRNSLINLSAYMVCKTVKRQKLYGNISNKTRSSST</sequence>